<keyword evidence="2" id="KW-1133">Transmembrane helix</keyword>
<accession>A0A7Y0ASD4</accession>
<reference evidence="4 5" key="1">
    <citation type="submission" date="2020-04" db="EMBL/GenBank/DDBJ databases">
        <title>Rhizobium sp. S-51 isolated from soil.</title>
        <authorList>
            <person name="Dahal R.H."/>
        </authorList>
    </citation>
    <scope>NUCLEOTIDE SEQUENCE [LARGE SCALE GENOMIC DNA]</scope>
    <source>
        <strain evidence="4 5">S-51</strain>
    </source>
</reference>
<proteinExistence type="predicted"/>
<dbReference type="AlphaFoldDB" id="A0A7Y0ASD4"/>
<keyword evidence="2" id="KW-0812">Transmembrane</keyword>
<feature type="transmembrane region" description="Helical" evidence="2">
    <location>
        <begin position="58"/>
        <end position="79"/>
    </location>
</feature>
<dbReference type="InterPro" id="IPR034300">
    <property type="entry name" value="PNTB-like"/>
</dbReference>
<feature type="transmembrane region" description="Helical" evidence="2">
    <location>
        <begin position="214"/>
        <end position="234"/>
    </location>
</feature>
<evidence type="ECO:0000313" key="5">
    <source>
        <dbReference type="Proteomes" id="UP000541470"/>
    </source>
</evidence>
<sequence length="276" mass="28206">MEGFVVIGDMVATGLLALGITRGARGRALASVVPLLIWGMMAAALAAALSAIPTFGGFLLLALGAGFGATFGALIAFSARAERMPLYLTGLLVLYGVTGVFLSLSVMETSAIFWQSRMGSSNAERLASGAVALLSGSLVAGGGCAMFIRRLPAGPVAMLLRTTPLYRLLLAALILVLLGRLMASGGGLVLFSMVSCLSMVLGALVVLPAREADLWPFAILLTALSGLATAAIGFALASLLLIIAGGLASASMAQLLNSVCRESGRRPRDLLLGNPR</sequence>
<evidence type="ECO:0000256" key="2">
    <source>
        <dbReference type="SAM" id="Phobius"/>
    </source>
</evidence>
<feature type="transmembrane region" description="Helical" evidence="2">
    <location>
        <begin position="240"/>
        <end position="260"/>
    </location>
</feature>
<keyword evidence="2" id="KW-0472">Membrane</keyword>
<gene>
    <name evidence="4" type="ORF">HHL25_00345</name>
</gene>
<comment type="caution">
    <text evidence="4">The sequence shown here is derived from an EMBL/GenBank/DDBJ whole genome shotgun (WGS) entry which is preliminary data.</text>
</comment>
<feature type="transmembrane region" description="Helical" evidence="2">
    <location>
        <begin position="188"/>
        <end position="207"/>
    </location>
</feature>
<feature type="transmembrane region" description="Helical" evidence="2">
    <location>
        <begin position="28"/>
        <end position="52"/>
    </location>
</feature>
<dbReference type="RefSeq" id="WP_169586153.1">
    <property type="nucleotide sequence ID" value="NZ_JABBGK010000001.1"/>
</dbReference>
<protein>
    <submittedName>
        <fullName evidence="4">NAD(P)(+) transhydrogenase (Re/Si-specific) subunit beta</fullName>
    </submittedName>
</protein>
<dbReference type="EMBL" id="JABBGK010000001">
    <property type="protein sequence ID" value="NML72563.1"/>
    <property type="molecule type" value="Genomic_DNA"/>
</dbReference>
<evidence type="ECO:0000256" key="1">
    <source>
        <dbReference type="ARBA" id="ARBA00023027"/>
    </source>
</evidence>
<feature type="domain" description="NADP transhydrogenase beta-like" evidence="3">
    <location>
        <begin position="35"/>
        <end position="271"/>
    </location>
</feature>
<feature type="transmembrane region" description="Helical" evidence="2">
    <location>
        <begin position="164"/>
        <end position="182"/>
    </location>
</feature>
<keyword evidence="1" id="KW-0520">NAD</keyword>
<organism evidence="4 5">
    <name type="scientific">Rhizobium terricola</name>
    <dbReference type="NCBI Taxonomy" id="2728849"/>
    <lineage>
        <taxon>Bacteria</taxon>
        <taxon>Pseudomonadati</taxon>
        <taxon>Pseudomonadota</taxon>
        <taxon>Alphaproteobacteria</taxon>
        <taxon>Hyphomicrobiales</taxon>
        <taxon>Rhizobiaceae</taxon>
        <taxon>Rhizobium/Agrobacterium group</taxon>
        <taxon>Rhizobium</taxon>
    </lineage>
</organism>
<feature type="transmembrane region" description="Helical" evidence="2">
    <location>
        <begin position="86"/>
        <end position="106"/>
    </location>
</feature>
<evidence type="ECO:0000259" key="3">
    <source>
        <dbReference type="Pfam" id="PF02233"/>
    </source>
</evidence>
<dbReference type="Proteomes" id="UP000541470">
    <property type="component" value="Unassembled WGS sequence"/>
</dbReference>
<dbReference type="Pfam" id="PF02233">
    <property type="entry name" value="PNTB"/>
    <property type="match status" value="1"/>
</dbReference>
<keyword evidence="5" id="KW-1185">Reference proteome</keyword>
<name>A0A7Y0ASD4_9HYPH</name>
<feature type="transmembrane region" description="Helical" evidence="2">
    <location>
        <begin position="126"/>
        <end position="148"/>
    </location>
</feature>
<evidence type="ECO:0000313" key="4">
    <source>
        <dbReference type="EMBL" id="NML72563.1"/>
    </source>
</evidence>